<evidence type="ECO:0000256" key="1">
    <source>
        <dbReference type="SAM" id="MobiDB-lite"/>
    </source>
</evidence>
<reference evidence="3 6" key="2">
    <citation type="submission" date="2019-04" db="EMBL/GenBank/DDBJ databases">
        <title>Draft genome sequences of Streptomyces avermitilis NBRC 14893.</title>
        <authorList>
            <person name="Komaki H."/>
            <person name="Tamura T."/>
            <person name="Hosoyama A."/>
        </authorList>
    </citation>
    <scope>NUCLEOTIDE SEQUENCE [LARGE SCALE GENOMIC DNA]</scope>
    <source>
        <strain evidence="3 6">NBRC 14893</strain>
    </source>
</reference>
<organism evidence="4 5">
    <name type="scientific">Streptomyces avermitilis</name>
    <dbReference type="NCBI Taxonomy" id="33903"/>
    <lineage>
        <taxon>Bacteria</taxon>
        <taxon>Bacillati</taxon>
        <taxon>Actinomycetota</taxon>
        <taxon>Actinomycetes</taxon>
        <taxon>Kitasatosporales</taxon>
        <taxon>Streptomycetaceae</taxon>
        <taxon>Streptomyces</taxon>
    </lineage>
</organism>
<name>A0A4D4MSK7_STRAX</name>
<feature type="region of interest" description="Disordered" evidence="1">
    <location>
        <begin position="112"/>
        <end position="163"/>
    </location>
</feature>
<feature type="compositionally biased region" description="Low complexity" evidence="1">
    <location>
        <begin position="143"/>
        <end position="163"/>
    </location>
</feature>
<protein>
    <recommendedName>
        <fullName evidence="7">Secreted protein</fullName>
    </recommendedName>
</protein>
<evidence type="ECO:0000313" key="4">
    <source>
        <dbReference type="EMBL" id="GDY74445.1"/>
    </source>
</evidence>
<dbReference type="RefSeq" id="WP_010986619.1">
    <property type="nucleotide sequence ID" value="NZ_BAABTN010000013.1"/>
</dbReference>
<evidence type="ECO:0000313" key="5">
    <source>
        <dbReference type="Proteomes" id="UP000299211"/>
    </source>
</evidence>
<evidence type="ECO:0000256" key="2">
    <source>
        <dbReference type="SAM" id="SignalP"/>
    </source>
</evidence>
<dbReference type="AlphaFoldDB" id="A0A4D4MSK7"/>
<dbReference type="EMBL" id="BJHX01000001">
    <property type="protein sequence ID" value="GDY65346.1"/>
    <property type="molecule type" value="Genomic_DNA"/>
</dbReference>
<keyword evidence="2" id="KW-0732">Signal</keyword>
<dbReference type="Proteomes" id="UP000302139">
    <property type="component" value="Unassembled WGS sequence"/>
</dbReference>
<dbReference type="OMA" id="HEPTHRP"/>
<dbReference type="Proteomes" id="UP000299211">
    <property type="component" value="Unassembled WGS sequence"/>
</dbReference>
<reference evidence="4 5" key="1">
    <citation type="submission" date="2019-04" db="EMBL/GenBank/DDBJ databases">
        <title>Draft genome sequences of Streptomyces avermitilis ATCC 31267.</title>
        <authorList>
            <person name="Komaki H."/>
            <person name="Tamura T."/>
            <person name="Hosoyama A."/>
        </authorList>
    </citation>
    <scope>NUCLEOTIDE SEQUENCE [LARGE SCALE GENOMIC DNA]</scope>
    <source>
        <strain evidence="4 5">ATCC 31267</strain>
    </source>
</reference>
<dbReference type="GeneID" id="41542301"/>
<comment type="caution">
    <text evidence="4">The sequence shown here is derived from an EMBL/GenBank/DDBJ whole genome shotgun (WGS) entry which is preliminary data.</text>
</comment>
<accession>A0A4D4MSK7</accession>
<dbReference type="STRING" id="33903.AQJ43_25550"/>
<evidence type="ECO:0000313" key="3">
    <source>
        <dbReference type="EMBL" id="GDY65346.1"/>
    </source>
</evidence>
<feature type="compositionally biased region" description="Low complexity" evidence="1">
    <location>
        <begin position="112"/>
        <end position="135"/>
    </location>
</feature>
<feature type="signal peptide" evidence="2">
    <location>
        <begin position="1"/>
        <end position="24"/>
    </location>
</feature>
<evidence type="ECO:0000313" key="6">
    <source>
        <dbReference type="Proteomes" id="UP000302139"/>
    </source>
</evidence>
<gene>
    <name evidence="3" type="ORF">SAV14893_047390</name>
    <name evidence="4" type="ORF">SAV31267_039300</name>
</gene>
<sequence length="215" mass="20504">MGSLRLTVCTGAVVAAALTPTSYAAASTGVGVSPASPAPGSDIRLAARGCDGRTGTAASDAFVADTPLVGKDGVLVGESRVRTLLAPGSYDVLISCDGRDDKVRAALTVAGASPATPAEAPTAPLSPAAPLSSAVPPSPAAPLSPVEPLSSVAPLSSAAPASPVAPVNAGGGGTAHLASEKARETGAGNVLVGLALAGIAACAVRGAARRNRGTN</sequence>
<dbReference type="EMBL" id="BJHY01000001">
    <property type="protein sequence ID" value="GDY74445.1"/>
    <property type="molecule type" value="Genomic_DNA"/>
</dbReference>
<proteinExistence type="predicted"/>
<evidence type="ECO:0008006" key="7">
    <source>
        <dbReference type="Google" id="ProtNLM"/>
    </source>
</evidence>
<feature type="chain" id="PRO_5038238697" description="Secreted protein" evidence="2">
    <location>
        <begin position="25"/>
        <end position="215"/>
    </location>
</feature>